<feature type="domain" description="Enoyl reductase (ER)" evidence="6">
    <location>
        <begin position="13"/>
        <end position="355"/>
    </location>
</feature>
<comment type="subcellular location">
    <subcellularLocation>
        <location evidence="2">Lipid droplet</location>
    </subcellularLocation>
    <subcellularLocation>
        <location evidence="1">Mitochondrion</location>
    </subcellularLocation>
</comment>
<dbReference type="InterPro" id="IPR013154">
    <property type="entry name" value="ADH-like_N"/>
</dbReference>
<dbReference type="SMART" id="SM00829">
    <property type="entry name" value="PKS_ER"/>
    <property type="match status" value="1"/>
</dbReference>
<dbReference type="HOGENOM" id="CLU_026673_3_3_1"/>
<dbReference type="Pfam" id="PF13602">
    <property type="entry name" value="ADH_zinc_N_2"/>
    <property type="match status" value="1"/>
</dbReference>
<accession>G8ZXQ0</accession>
<dbReference type="RefSeq" id="XP_003682878.1">
    <property type="nucleotide sequence ID" value="XM_003682830.1"/>
</dbReference>
<dbReference type="Proteomes" id="UP000005627">
    <property type="component" value="Chromosome 7"/>
</dbReference>
<evidence type="ECO:0000259" key="6">
    <source>
        <dbReference type="SMART" id="SM00829"/>
    </source>
</evidence>
<dbReference type="OrthoDB" id="3509362at2759"/>
<name>G8ZXQ0_TORDE</name>
<dbReference type="SUPFAM" id="SSF51735">
    <property type="entry name" value="NAD(P)-binding Rossmann-fold domains"/>
    <property type="match status" value="1"/>
</dbReference>
<evidence type="ECO:0000256" key="5">
    <source>
        <dbReference type="ARBA" id="ARBA00038249"/>
    </source>
</evidence>
<keyword evidence="8" id="KW-1185">Reference proteome</keyword>
<evidence type="ECO:0000313" key="7">
    <source>
        <dbReference type="EMBL" id="CCE93667.1"/>
    </source>
</evidence>
<dbReference type="GeneID" id="11504883"/>
<keyword evidence="3" id="KW-0551">Lipid droplet</keyword>
<proteinExistence type="inferred from homology"/>
<keyword evidence="4" id="KW-0496">Mitochondrion</keyword>
<dbReference type="GO" id="GO:0018455">
    <property type="term" value="F:alcohol dehydrogenase [NAD(P)+] activity"/>
    <property type="evidence" value="ECO:0007669"/>
    <property type="project" value="EnsemblFungi"/>
</dbReference>
<evidence type="ECO:0000313" key="8">
    <source>
        <dbReference type="Proteomes" id="UP000005627"/>
    </source>
</evidence>
<dbReference type="GO" id="GO:0005739">
    <property type="term" value="C:mitochondrion"/>
    <property type="evidence" value="ECO:0007669"/>
    <property type="project" value="UniProtKB-SubCell"/>
</dbReference>
<evidence type="ECO:0000256" key="3">
    <source>
        <dbReference type="ARBA" id="ARBA00022677"/>
    </source>
</evidence>
<gene>
    <name evidence="7" type="primary">TDEL0G03000</name>
    <name evidence="7" type="ORF">TDEL_0G03000</name>
</gene>
<dbReference type="PANTHER" id="PTHR11695:SF294">
    <property type="entry name" value="RETICULON-4-INTERACTING PROTEIN 1, MITOCHONDRIAL"/>
    <property type="match status" value="1"/>
</dbReference>
<dbReference type="GO" id="GO:0006974">
    <property type="term" value="P:DNA damage response"/>
    <property type="evidence" value="ECO:0007669"/>
    <property type="project" value="EnsemblFungi"/>
</dbReference>
<protein>
    <recommendedName>
        <fullName evidence="6">Enoyl reductase (ER) domain-containing protein</fullName>
    </recommendedName>
</protein>
<dbReference type="SUPFAM" id="SSF50129">
    <property type="entry name" value="GroES-like"/>
    <property type="match status" value="1"/>
</dbReference>
<sequence length="361" mass="40099">MVTSRAVTFINNSTPATLVKKEIDLDKCHDENQIVIQVYAASLNPVDLLLHSFAYKYVVGSSMKTYSRDYSGVIVKRGSNVDPKWKVGDKVNGMFKHLYGDQGTLSDYLVLDPSQQVAIVHSTAPPDSKYNEFVVSAAWPLVFGTAYTALFNFGQKLGPDSKILVIGASTSVSYALLKIAKEVLGVKTMVGVCSSKSVDYNKKLGYDYLATYDQGPIPESVGKILVGELNNEKFDLIFDSVGGSDFFPIIDRFLKPKSQNSYYLSIAGDNKIKYSEPSLRDAISPWTILRRLNPFKSFNYGLFLVDSQSEYMELGAKMIKEGTYEPLIDSVYPLEEFQQAIEKQKSNTAKGKIVLKIKGDL</sequence>
<dbReference type="InterPro" id="IPR036291">
    <property type="entry name" value="NAD(P)-bd_dom_sf"/>
</dbReference>
<dbReference type="InterPro" id="IPR020843">
    <property type="entry name" value="ER"/>
</dbReference>
<comment type="similarity">
    <text evidence="5">Belongs to the YIM1 family.</text>
</comment>
<dbReference type="InParanoid" id="G8ZXQ0"/>
<evidence type="ECO:0000256" key="4">
    <source>
        <dbReference type="ARBA" id="ARBA00023128"/>
    </source>
</evidence>
<dbReference type="eggNOG" id="KOG1198">
    <property type="taxonomic scope" value="Eukaryota"/>
</dbReference>
<dbReference type="InterPro" id="IPR011032">
    <property type="entry name" value="GroES-like_sf"/>
</dbReference>
<dbReference type="KEGG" id="tdl:TDEL_0G03000"/>
<dbReference type="CDD" id="cd08247">
    <property type="entry name" value="AST1_like"/>
    <property type="match status" value="1"/>
</dbReference>
<dbReference type="PANTHER" id="PTHR11695">
    <property type="entry name" value="ALCOHOL DEHYDROGENASE RELATED"/>
    <property type="match status" value="1"/>
</dbReference>
<reference evidence="7 8" key="1">
    <citation type="journal article" date="2011" name="Proc. Natl. Acad. Sci. U.S.A.">
        <title>Evolutionary erosion of yeast sex chromosomes by mating-type switching accidents.</title>
        <authorList>
            <person name="Gordon J.L."/>
            <person name="Armisen D."/>
            <person name="Proux-Wera E."/>
            <person name="Oheigeartaigh S.S."/>
            <person name="Byrne K.P."/>
            <person name="Wolfe K.H."/>
        </authorList>
    </citation>
    <scope>NUCLEOTIDE SEQUENCE [LARGE SCALE GENOMIC DNA]</scope>
    <source>
        <strain evidence="8">ATCC 10662 / CBS 1146 / NBRC 0425 / NCYC 2629 / NRRL Y-866</strain>
    </source>
</reference>
<dbReference type="EMBL" id="HE616748">
    <property type="protein sequence ID" value="CCE93667.1"/>
    <property type="molecule type" value="Genomic_DNA"/>
</dbReference>
<dbReference type="Gene3D" id="3.90.180.10">
    <property type="entry name" value="Medium-chain alcohol dehydrogenases, catalytic domain"/>
    <property type="match status" value="1"/>
</dbReference>
<dbReference type="AlphaFoldDB" id="G8ZXQ0"/>
<organism evidence="7 8">
    <name type="scientific">Torulaspora delbrueckii</name>
    <name type="common">Yeast</name>
    <name type="synonym">Candida colliculosa</name>
    <dbReference type="NCBI Taxonomy" id="4950"/>
    <lineage>
        <taxon>Eukaryota</taxon>
        <taxon>Fungi</taxon>
        <taxon>Dikarya</taxon>
        <taxon>Ascomycota</taxon>
        <taxon>Saccharomycotina</taxon>
        <taxon>Saccharomycetes</taxon>
        <taxon>Saccharomycetales</taxon>
        <taxon>Saccharomycetaceae</taxon>
        <taxon>Torulaspora</taxon>
    </lineage>
</organism>
<dbReference type="InterPro" id="IPR050700">
    <property type="entry name" value="YIM1/Zinc_Alcohol_DH_Fams"/>
</dbReference>
<dbReference type="FunCoup" id="G8ZXQ0">
    <property type="interactions" value="163"/>
</dbReference>
<dbReference type="Pfam" id="PF08240">
    <property type="entry name" value="ADH_N"/>
    <property type="match status" value="1"/>
</dbReference>
<evidence type="ECO:0000256" key="2">
    <source>
        <dbReference type="ARBA" id="ARBA00004502"/>
    </source>
</evidence>
<dbReference type="GO" id="GO:0005811">
    <property type="term" value="C:lipid droplet"/>
    <property type="evidence" value="ECO:0007669"/>
    <property type="project" value="UniProtKB-SubCell"/>
</dbReference>
<dbReference type="Gene3D" id="3.40.50.720">
    <property type="entry name" value="NAD(P)-binding Rossmann-like Domain"/>
    <property type="match status" value="1"/>
</dbReference>
<evidence type="ECO:0000256" key="1">
    <source>
        <dbReference type="ARBA" id="ARBA00004173"/>
    </source>
</evidence>